<evidence type="ECO:0000313" key="3">
    <source>
        <dbReference type="Proteomes" id="UP000290218"/>
    </source>
</evidence>
<dbReference type="PANTHER" id="PTHR43792">
    <property type="entry name" value="GNAT FAMILY, PUTATIVE (AFU_ORTHOLOGUE AFUA_3G00765)-RELATED-RELATED"/>
    <property type="match status" value="1"/>
</dbReference>
<proteinExistence type="predicted"/>
<dbReference type="OrthoDB" id="9798081at2"/>
<comment type="caution">
    <text evidence="2">The sequence shown here is derived from an EMBL/GenBank/DDBJ whole genome shotgun (WGS) entry which is preliminary data.</text>
</comment>
<dbReference type="Gene3D" id="3.40.630.30">
    <property type="match status" value="1"/>
</dbReference>
<dbReference type="InterPro" id="IPR016181">
    <property type="entry name" value="Acyl_CoA_acyltransferase"/>
</dbReference>
<dbReference type="Proteomes" id="UP000290218">
    <property type="component" value="Unassembled WGS sequence"/>
</dbReference>
<dbReference type="PANTHER" id="PTHR43792:SF1">
    <property type="entry name" value="N-ACETYLTRANSFERASE DOMAIN-CONTAINING PROTEIN"/>
    <property type="match status" value="1"/>
</dbReference>
<dbReference type="GO" id="GO:0016747">
    <property type="term" value="F:acyltransferase activity, transferring groups other than amino-acyl groups"/>
    <property type="evidence" value="ECO:0007669"/>
    <property type="project" value="InterPro"/>
</dbReference>
<feature type="domain" description="N-acetyltransferase" evidence="1">
    <location>
        <begin position="10"/>
        <end position="172"/>
    </location>
</feature>
<sequence length="174" mass="18999">MSLFLQSTRLILREFTLADAAFIVELLNEPAFIEFIGDKGVRDLAGAEHYLHNGPLASYAKHGFGLWAVTLKDGTPVGMAGLLQRDFLPHPDLGYALLARFHGQGYAHEAATAVLRYAREKFGLTTVHALTAFKNPASVHLLGKLGFDFVDFIQQPGYAEPSRLFILSLSAPGS</sequence>
<accession>A0A4Q1CCR8</accession>
<dbReference type="Pfam" id="PF13302">
    <property type="entry name" value="Acetyltransf_3"/>
    <property type="match status" value="1"/>
</dbReference>
<dbReference type="AlphaFoldDB" id="A0A4Q1CCR8"/>
<organism evidence="2 3">
    <name type="scientific">Oleiharenicola lentus</name>
    <dbReference type="NCBI Taxonomy" id="2508720"/>
    <lineage>
        <taxon>Bacteria</taxon>
        <taxon>Pseudomonadati</taxon>
        <taxon>Verrucomicrobiota</taxon>
        <taxon>Opitutia</taxon>
        <taxon>Opitutales</taxon>
        <taxon>Opitutaceae</taxon>
        <taxon>Oleiharenicola</taxon>
    </lineage>
</organism>
<evidence type="ECO:0000259" key="1">
    <source>
        <dbReference type="PROSITE" id="PS51186"/>
    </source>
</evidence>
<keyword evidence="3" id="KW-1185">Reference proteome</keyword>
<keyword evidence="2" id="KW-0808">Transferase</keyword>
<dbReference type="SUPFAM" id="SSF55729">
    <property type="entry name" value="Acyl-CoA N-acyltransferases (Nat)"/>
    <property type="match status" value="1"/>
</dbReference>
<protein>
    <submittedName>
        <fullName evidence="2">N-acetyltransferase</fullName>
    </submittedName>
</protein>
<dbReference type="EMBL" id="SDHX01000001">
    <property type="protein sequence ID" value="RXK56943.1"/>
    <property type="molecule type" value="Genomic_DNA"/>
</dbReference>
<dbReference type="PROSITE" id="PS51186">
    <property type="entry name" value="GNAT"/>
    <property type="match status" value="1"/>
</dbReference>
<dbReference type="RefSeq" id="WP_129047199.1">
    <property type="nucleotide sequence ID" value="NZ_SDHX01000001.1"/>
</dbReference>
<dbReference type="InterPro" id="IPR000182">
    <property type="entry name" value="GNAT_dom"/>
</dbReference>
<reference evidence="2 3" key="1">
    <citation type="submission" date="2019-01" db="EMBL/GenBank/DDBJ databases">
        <title>Lacunisphaera sp. strain TWA-58.</title>
        <authorList>
            <person name="Chen W.-M."/>
        </authorList>
    </citation>
    <scope>NUCLEOTIDE SEQUENCE [LARGE SCALE GENOMIC DNA]</scope>
    <source>
        <strain evidence="2 3">TWA-58</strain>
    </source>
</reference>
<dbReference type="InterPro" id="IPR051531">
    <property type="entry name" value="N-acetyltransferase"/>
</dbReference>
<gene>
    <name evidence="2" type="ORF">ESB00_08100</name>
</gene>
<evidence type="ECO:0000313" key="2">
    <source>
        <dbReference type="EMBL" id="RXK56943.1"/>
    </source>
</evidence>
<name>A0A4Q1CCR8_9BACT</name>